<dbReference type="Pfam" id="PF12802">
    <property type="entry name" value="MarR_2"/>
    <property type="match status" value="1"/>
</dbReference>
<comment type="caution">
    <text evidence="5">The sequence shown here is derived from an EMBL/GenBank/DDBJ whole genome shotgun (WGS) entry which is preliminary data.</text>
</comment>
<accession>A0ABT4RD58</accession>
<feature type="domain" description="HTH marR-type" evidence="4">
    <location>
        <begin position="13"/>
        <end position="145"/>
    </location>
</feature>
<evidence type="ECO:0000256" key="1">
    <source>
        <dbReference type="ARBA" id="ARBA00023015"/>
    </source>
</evidence>
<dbReference type="Proteomes" id="UP001147700">
    <property type="component" value="Unassembled WGS sequence"/>
</dbReference>
<dbReference type="PRINTS" id="PR00598">
    <property type="entry name" value="HTHMARR"/>
</dbReference>
<dbReference type="InterPro" id="IPR000835">
    <property type="entry name" value="HTH_MarR-typ"/>
</dbReference>
<dbReference type="PANTHER" id="PTHR33164:SF95">
    <property type="entry name" value="TRANSCRIPTIONAL REGULATOR"/>
    <property type="match status" value="1"/>
</dbReference>
<evidence type="ECO:0000256" key="2">
    <source>
        <dbReference type="ARBA" id="ARBA00023125"/>
    </source>
</evidence>
<dbReference type="InterPro" id="IPR036390">
    <property type="entry name" value="WH_DNA-bd_sf"/>
</dbReference>
<dbReference type="PROSITE" id="PS50995">
    <property type="entry name" value="HTH_MARR_2"/>
    <property type="match status" value="1"/>
</dbReference>
<evidence type="ECO:0000313" key="5">
    <source>
        <dbReference type="EMBL" id="MDA0136474.1"/>
    </source>
</evidence>
<gene>
    <name evidence="5" type="ORF">OJ962_03125</name>
</gene>
<dbReference type="SMART" id="SM00347">
    <property type="entry name" value="HTH_MARR"/>
    <property type="match status" value="1"/>
</dbReference>
<dbReference type="InterPro" id="IPR023187">
    <property type="entry name" value="Tscrpt_reg_MarR-type_CS"/>
</dbReference>
<evidence type="ECO:0000313" key="6">
    <source>
        <dbReference type="Proteomes" id="UP001147700"/>
    </source>
</evidence>
<evidence type="ECO:0000256" key="3">
    <source>
        <dbReference type="ARBA" id="ARBA00023163"/>
    </source>
</evidence>
<dbReference type="PROSITE" id="PS01117">
    <property type="entry name" value="HTH_MARR_1"/>
    <property type="match status" value="1"/>
</dbReference>
<dbReference type="PANTHER" id="PTHR33164">
    <property type="entry name" value="TRANSCRIPTIONAL REGULATOR, MARR FAMILY"/>
    <property type="match status" value="1"/>
</dbReference>
<evidence type="ECO:0000259" key="4">
    <source>
        <dbReference type="PROSITE" id="PS50995"/>
    </source>
</evidence>
<keyword evidence="3" id="KW-0804">Transcription</keyword>
<name>A0ABT4RD58_9ACTN</name>
<dbReference type="SUPFAM" id="SSF46785">
    <property type="entry name" value="Winged helix' DNA-binding domain"/>
    <property type="match status" value="1"/>
</dbReference>
<reference evidence="5" key="1">
    <citation type="submission" date="2022-10" db="EMBL/GenBank/DDBJ databases">
        <title>The WGS of Solirubrobacter sp. CPCC 204708.</title>
        <authorList>
            <person name="Jiang Z."/>
        </authorList>
    </citation>
    <scope>NUCLEOTIDE SEQUENCE</scope>
    <source>
        <strain evidence="5">CPCC 204708</strain>
    </source>
</reference>
<proteinExistence type="predicted"/>
<keyword evidence="6" id="KW-1185">Reference proteome</keyword>
<dbReference type="EMBL" id="JAPCID010000004">
    <property type="protein sequence ID" value="MDA0136474.1"/>
    <property type="molecule type" value="Genomic_DNA"/>
</dbReference>
<dbReference type="InterPro" id="IPR036388">
    <property type="entry name" value="WH-like_DNA-bd_sf"/>
</dbReference>
<dbReference type="InterPro" id="IPR039422">
    <property type="entry name" value="MarR/SlyA-like"/>
</dbReference>
<protein>
    <submittedName>
        <fullName evidence="5">MarR family winged helix-turn-helix transcriptional regulator</fullName>
    </submittedName>
</protein>
<keyword evidence="2" id="KW-0238">DNA-binding</keyword>
<sequence>MLISALPVIDQPARRVGALLEHVNRQLRQHSVPALETLGVRPRHVLALTVLRDTGGSSQADLAGLLQMDRTNLVGLLNELETEGWVERRRSPEDRRRHLVELTAAGGELLSRIDFALAAIEDHVLSALDAAQREQLYELLRQAANLEAACTESPDC</sequence>
<dbReference type="Gene3D" id="1.10.10.10">
    <property type="entry name" value="Winged helix-like DNA-binding domain superfamily/Winged helix DNA-binding domain"/>
    <property type="match status" value="1"/>
</dbReference>
<organism evidence="5 6">
    <name type="scientific">Solirubrobacter deserti</name>
    <dbReference type="NCBI Taxonomy" id="2282478"/>
    <lineage>
        <taxon>Bacteria</taxon>
        <taxon>Bacillati</taxon>
        <taxon>Actinomycetota</taxon>
        <taxon>Thermoleophilia</taxon>
        <taxon>Solirubrobacterales</taxon>
        <taxon>Solirubrobacteraceae</taxon>
        <taxon>Solirubrobacter</taxon>
    </lineage>
</organism>
<keyword evidence="1" id="KW-0805">Transcription regulation</keyword>